<gene>
    <name evidence="7" type="ORF">DTER00134_LOCUS17528</name>
</gene>
<dbReference type="PANTHER" id="PTHR15654:SF1">
    <property type="entry name" value="COILED-COIL DOMAIN-CONTAINING PROTEIN 96"/>
    <property type="match status" value="1"/>
</dbReference>
<feature type="region of interest" description="Disordered" evidence="5">
    <location>
        <begin position="1"/>
        <end position="169"/>
    </location>
</feature>
<feature type="coiled-coil region" evidence="4">
    <location>
        <begin position="326"/>
        <end position="445"/>
    </location>
</feature>
<feature type="domain" description="CCDC113/CCDC96 coiled-coil" evidence="6">
    <location>
        <begin position="335"/>
        <end position="508"/>
    </location>
</feature>
<evidence type="ECO:0000313" key="7">
    <source>
        <dbReference type="EMBL" id="CAE0502455.1"/>
    </source>
</evidence>
<accession>A0A7S3VT03</accession>
<sequence length="544" mass="61624">MSQQEGSPQEEGGEQNQGGSTPLPQPSTNGNNEHSNGEPNGNGEHASSEEHKEHPEGSIDPLPPDGQPGQEGEEASPTPGEEQIDDPTSHEQGEEHMMGEQQQEEGAAMPPVTLGEEEEEDMPAPNRLDMLTNRSRSAQSSRGASRPGSAVMNLRGSRPNSAAIAQEIEGFEDDFMERVEEEEDVMEEEYDSEEEQDFGPSVEELIDRAQQEQMRLQEANEALQKNVRLALDFRNRGRPAVNRDTSKLDGVTTRYRSQLKQWVDALEERDRVEGHYQTTIFDMKSNLEERIKRADDVSKAYKHFRLEVARSSEHSKTGRSISDRLLAMMEHEDQEKEEEVQRVRLKNIHLSNQLKRIEQTLRQKEELAEGLHLIDFEQLKIENQSLNEKIEERNEELLKLRKKTTTTVQILTHVREKLQCVEKENNGLREELEGLEASLSSKRDMLGKAKVARDGLRLKGRKIKEASVFITNPALLEDIEAQKEKKEQLAFLIEDIKEEYSALADSISKTNAKIMSMTEELVAMGAPNALDIMQGVSRQMTVKR</sequence>
<feature type="compositionally biased region" description="Basic and acidic residues" evidence="5">
    <location>
        <begin position="46"/>
        <end position="57"/>
    </location>
</feature>
<feature type="compositionally biased region" description="Low complexity" evidence="5">
    <location>
        <begin position="1"/>
        <end position="10"/>
    </location>
</feature>
<protein>
    <recommendedName>
        <fullName evidence="6">CCDC113/CCDC96 coiled-coil domain-containing protein</fullName>
    </recommendedName>
</protein>
<feature type="coiled-coil region" evidence="4">
    <location>
        <begin position="479"/>
        <end position="513"/>
    </location>
</feature>
<name>A0A7S3VT03_DUNTE</name>
<evidence type="ECO:0000256" key="5">
    <source>
        <dbReference type="SAM" id="MobiDB-lite"/>
    </source>
</evidence>
<dbReference type="Pfam" id="PF13870">
    <property type="entry name" value="CCDC113_CCDC96_CC"/>
    <property type="match status" value="1"/>
</dbReference>
<evidence type="ECO:0000256" key="3">
    <source>
        <dbReference type="ARBA" id="ARBA00023273"/>
    </source>
</evidence>
<dbReference type="AlphaFoldDB" id="A0A7S3VT03"/>
<evidence type="ECO:0000256" key="4">
    <source>
        <dbReference type="SAM" id="Coils"/>
    </source>
</evidence>
<evidence type="ECO:0000256" key="2">
    <source>
        <dbReference type="ARBA" id="ARBA00023054"/>
    </source>
</evidence>
<dbReference type="GO" id="GO:0036064">
    <property type="term" value="C:ciliary basal body"/>
    <property type="evidence" value="ECO:0007669"/>
    <property type="project" value="TreeGrafter"/>
</dbReference>
<feature type="compositionally biased region" description="Basic and acidic residues" evidence="5">
    <location>
        <begin position="87"/>
        <end position="98"/>
    </location>
</feature>
<reference evidence="7" key="1">
    <citation type="submission" date="2021-01" db="EMBL/GenBank/DDBJ databases">
        <authorList>
            <person name="Corre E."/>
            <person name="Pelletier E."/>
            <person name="Niang G."/>
            <person name="Scheremetjew M."/>
            <person name="Finn R."/>
            <person name="Kale V."/>
            <person name="Holt S."/>
            <person name="Cochrane G."/>
            <person name="Meng A."/>
            <person name="Brown T."/>
            <person name="Cohen L."/>
        </authorList>
    </citation>
    <scope>NUCLEOTIDE SEQUENCE</scope>
    <source>
        <strain evidence="7">CCMP1320</strain>
    </source>
</reference>
<comment type="subcellular location">
    <subcellularLocation>
        <location evidence="1">Cell projection</location>
        <location evidence="1">Cilium</location>
    </subcellularLocation>
</comment>
<dbReference type="PANTHER" id="PTHR15654">
    <property type="entry name" value="COILED-COIL DOMAIN-CONTAINING PROTEIN 113-RELATED"/>
    <property type="match status" value="1"/>
</dbReference>
<proteinExistence type="predicted"/>
<dbReference type="InterPro" id="IPR051885">
    <property type="entry name" value="CC_CF"/>
</dbReference>
<dbReference type="GO" id="GO:0005930">
    <property type="term" value="C:axoneme"/>
    <property type="evidence" value="ECO:0007669"/>
    <property type="project" value="TreeGrafter"/>
</dbReference>
<keyword evidence="3" id="KW-0966">Cell projection</keyword>
<organism evidence="7">
    <name type="scientific">Dunaliella tertiolecta</name>
    <name type="common">Green alga</name>
    <dbReference type="NCBI Taxonomy" id="3047"/>
    <lineage>
        <taxon>Eukaryota</taxon>
        <taxon>Viridiplantae</taxon>
        <taxon>Chlorophyta</taxon>
        <taxon>core chlorophytes</taxon>
        <taxon>Chlorophyceae</taxon>
        <taxon>CS clade</taxon>
        <taxon>Chlamydomonadales</taxon>
        <taxon>Dunaliellaceae</taxon>
        <taxon>Dunaliella</taxon>
    </lineage>
</organism>
<feature type="compositionally biased region" description="Polar residues" evidence="5">
    <location>
        <begin position="26"/>
        <end position="39"/>
    </location>
</feature>
<evidence type="ECO:0000259" key="6">
    <source>
        <dbReference type="Pfam" id="PF13870"/>
    </source>
</evidence>
<evidence type="ECO:0000256" key="1">
    <source>
        <dbReference type="ARBA" id="ARBA00004138"/>
    </source>
</evidence>
<feature type="coiled-coil region" evidence="4">
    <location>
        <begin position="176"/>
        <end position="226"/>
    </location>
</feature>
<dbReference type="GO" id="GO:0060271">
    <property type="term" value="P:cilium assembly"/>
    <property type="evidence" value="ECO:0007669"/>
    <property type="project" value="TreeGrafter"/>
</dbReference>
<dbReference type="InterPro" id="IPR025254">
    <property type="entry name" value="CCDC113/CCDC96_CC"/>
</dbReference>
<feature type="compositionally biased region" description="Low complexity" evidence="5">
    <location>
        <begin position="134"/>
        <end position="150"/>
    </location>
</feature>
<dbReference type="EMBL" id="HBIP01029011">
    <property type="protein sequence ID" value="CAE0502455.1"/>
    <property type="molecule type" value="Transcribed_RNA"/>
</dbReference>
<keyword evidence="2 4" id="KW-0175">Coiled coil</keyword>